<feature type="compositionally biased region" description="Basic and acidic residues" evidence="1">
    <location>
        <begin position="37"/>
        <end position="86"/>
    </location>
</feature>
<feature type="compositionally biased region" description="Low complexity" evidence="1">
    <location>
        <begin position="289"/>
        <end position="345"/>
    </location>
</feature>
<feature type="region of interest" description="Disordered" evidence="1">
    <location>
        <begin position="29"/>
        <end position="96"/>
    </location>
</feature>
<feature type="region of interest" description="Disordered" evidence="1">
    <location>
        <begin position="553"/>
        <end position="575"/>
    </location>
</feature>
<accession>Q3JLA9</accession>
<feature type="compositionally biased region" description="Basic and acidic residues" evidence="1">
    <location>
        <begin position="437"/>
        <end position="462"/>
    </location>
</feature>
<feature type="region of interest" description="Disordered" evidence="1">
    <location>
        <begin position="433"/>
        <end position="472"/>
    </location>
</feature>
<feature type="compositionally biased region" description="Low complexity" evidence="1">
    <location>
        <begin position="87"/>
        <end position="96"/>
    </location>
</feature>
<dbReference type="Proteomes" id="UP000002700">
    <property type="component" value="Chromosome II"/>
</dbReference>
<gene>
    <name evidence="2" type="ordered locus">BURPS1710b_A0485</name>
</gene>
<sequence>MGAAVPQAHGDDDDLQRVSDGGLLRLRELGADAADQAGDHRHDEPHVFERDRARRADRAVDRPCDRRPLRAQDGDRRDGGRGDDRGAAVQPRVGRVAARRARRMPHAREQHHVVQLPCLSGRAVSDRDSRARGRLRLFVEPLFGDLHVVRDRGRAEGIRHARRVRVHRGRDGDRDGVDRADGAAHERRRARSDIALTRARALACAGYRRAGRRAPRNGLEHCRAAHVRAARASLALRRLHRSPGSRAAGARRARMRRINRCAWRVREPSCRDAILPPCCPRLAPRASRLAPRASRLAPRASRLAPRASRLAPRASRLAPRASRLAPRASRLAPRASRLAPRASRLGPPRGAVVHPARRDSSLQRKQRERREPVLAHVVARDMFERARQMRVGRVGERRPTRIAVRQRPRERALAPRAAQVQAVEVRDLAVGAVGDGGGREERRRLARGERRQERVEPREKLGRRQHAPHQLRLHQRRRQEFVAARLPRLTVRVAQMPAPRGVDDQRLERRMPGLPSEIERERQRERGVEVRADAQRIGCLRQEFGEALDEEIRERRERRRPAAARVGFHRRQLRG</sequence>
<dbReference type="HOGENOM" id="CLU_473859_0_0_4"/>
<evidence type="ECO:0000256" key="1">
    <source>
        <dbReference type="SAM" id="MobiDB-lite"/>
    </source>
</evidence>
<feature type="region of interest" description="Disordered" evidence="1">
    <location>
        <begin position="289"/>
        <end position="370"/>
    </location>
</feature>
<name>Q3JLA9_BURP1</name>
<feature type="compositionally biased region" description="Basic residues" evidence="1">
    <location>
        <begin position="463"/>
        <end position="472"/>
    </location>
</feature>
<reference evidence="2 3" key="1">
    <citation type="submission" date="2005-09" db="EMBL/GenBank/DDBJ databases">
        <authorList>
            <person name="Woods D.E."/>
            <person name="Nierman W.C."/>
        </authorList>
    </citation>
    <scope>NUCLEOTIDE SEQUENCE [LARGE SCALE GENOMIC DNA]</scope>
    <source>
        <strain evidence="2 3">1710b</strain>
    </source>
</reference>
<dbReference type="KEGG" id="bpm:BURPS1710b_A0485"/>
<protein>
    <submittedName>
        <fullName evidence="2">Uncharacterized protein</fullName>
    </submittedName>
</protein>
<proteinExistence type="predicted"/>
<dbReference type="EnsemblBacteria" id="ABA52722">
    <property type="protein sequence ID" value="ABA52722"/>
    <property type="gene ID" value="BURPS1710b_A0485"/>
</dbReference>
<organism evidence="2 3">
    <name type="scientific">Burkholderia pseudomallei (strain 1710b)</name>
    <dbReference type="NCBI Taxonomy" id="320372"/>
    <lineage>
        <taxon>Bacteria</taxon>
        <taxon>Pseudomonadati</taxon>
        <taxon>Pseudomonadota</taxon>
        <taxon>Betaproteobacteria</taxon>
        <taxon>Burkholderiales</taxon>
        <taxon>Burkholderiaceae</taxon>
        <taxon>Burkholderia</taxon>
        <taxon>pseudomallei group</taxon>
    </lineage>
</organism>
<evidence type="ECO:0000313" key="3">
    <source>
        <dbReference type="Proteomes" id="UP000002700"/>
    </source>
</evidence>
<feature type="compositionally biased region" description="Basic residues" evidence="1">
    <location>
        <begin position="556"/>
        <end position="575"/>
    </location>
</feature>
<dbReference type="AlphaFoldDB" id="Q3JLA9"/>
<evidence type="ECO:0000313" key="2">
    <source>
        <dbReference type="EMBL" id="ABA52722.1"/>
    </source>
</evidence>
<dbReference type="EMBL" id="CP000125">
    <property type="protein sequence ID" value="ABA52722.1"/>
    <property type="molecule type" value="Genomic_DNA"/>
</dbReference>